<gene>
    <name evidence="1" type="ORF">EMQ25_07870</name>
</gene>
<dbReference type="Proteomes" id="UP000281547">
    <property type="component" value="Unassembled WGS sequence"/>
</dbReference>
<keyword evidence="2" id="KW-1185">Reference proteome</keyword>
<dbReference type="EMBL" id="RZNJ01000002">
    <property type="protein sequence ID" value="RUT33033.1"/>
    <property type="molecule type" value="Genomic_DNA"/>
</dbReference>
<accession>A0A433XG17</accession>
<proteinExistence type="predicted"/>
<dbReference type="OrthoDB" id="7949894at2"/>
<evidence type="ECO:0000313" key="2">
    <source>
        <dbReference type="Proteomes" id="UP000281547"/>
    </source>
</evidence>
<evidence type="ECO:0000313" key="1">
    <source>
        <dbReference type="EMBL" id="RUT33033.1"/>
    </source>
</evidence>
<protein>
    <submittedName>
        <fullName evidence="1">XRE family transcriptional regulator</fullName>
    </submittedName>
</protein>
<sequence length="79" mass="8681">MTFPLNPADREPKGDHNRRIGLGLSLEQMAAEAGVTVEALREYEMTSPDHKFDLLVAERVGAALDRLEAHPPASQQVQS</sequence>
<comment type="caution">
    <text evidence="1">The sequence shown here is derived from an EMBL/GenBank/DDBJ whole genome shotgun (WGS) entry which is preliminary data.</text>
</comment>
<dbReference type="RefSeq" id="WP_127187988.1">
    <property type="nucleotide sequence ID" value="NZ_RZNJ01000002.1"/>
</dbReference>
<name>A0A433XG17_9HYPH</name>
<reference evidence="1 2" key="1">
    <citation type="journal article" date="2016" name="Int. J. Syst. Evol. Microbiol.">
        <title>Arsenicitalea aurantiaca gen. nov., sp. nov., a new member of the family Hyphomicrobiaceae, isolated from high-arsenic sediment.</title>
        <authorList>
            <person name="Mu Y."/>
            <person name="Zhou L."/>
            <person name="Zeng X.C."/>
            <person name="Liu L."/>
            <person name="Pan Y."/>
            <person name="Chen X."/>
            <person name="Wang J."/>
            <person name="Li S."/>
            <person name="Li W.J."/>
            <person name="Wang Y."/>
        </authorList>
    </citation>
    <scope>NUCLEOTIDE SEQUENCE [LARGE SCALE GENOMIC DNA]</scope>
    <source>
        <strain evidence="1 2">42-50</strain>
    </source>
</reference>
<organism evidence="1 2">
    <name type="scientific">Arsenicitalea aurantiaca</name>
    <dbReference type="NCBI Taxonomy" id="1783274"/>
    <lineage>
        <taxon>Bacteria</taxon>
        <taxon>Pseudomonadati</taxon>
        <taxon>Pseudomonadota</taxon>
        <taxon>Alphaproteobacteria</taxon>
        <taxon>Hyphomicrobiales</taxon>
        <taxon>Devosiaceae</taxon>
        <taxon>Arsenicitalea</taxon>
    </lineage>
</organism>
<dbReference type="AlphaFoldDB" id="A0A433XG17"/>